<dbReference type="SUPFAM" id="SSF57889">
    <property type="entry name" value="Cysteine-rich domain"/>
    <property type="match status" value="1"/>
</dbReference>
<feature type="domain" description="DC1" evidence="2">
    <location>
        <begin position="14"/>
        <end position="60"/>
    </location>
</feature>
<dbReference type="Proteomes" id="UP000030748">
    <property type="component" value="Unassembled WGS sequence"/>
</dbReference>
<dbReference type="STRING" id="4155.A0A022QEP5"/>
<reference evidence="3 4" key="1">
    <citation type="journal article" date="2013" name="Proc. Natl. Acad. Sci. U.S.A.">
        <title>Fine-scale variation in meiotic recombination in Mimulus inferred from population shotgun sequencing.</title>
        <authorList>
            <person name="Hellsten U."/>
            <person name="Wright K.M."/>
            <person name="Jenkins J."/>
            <person name="Shu S."/>
            <person name="Yuan Y."/>
            <person name="Wessler S.R."/>
            <person name="Schmutz J."/>
            <person name="Willis J.H."/>
            <person name="Rokhsar D.S."/>
        </authorList>
    </citation>
    <scope>NUCLEOTIDE SEQUENCE [LARGE SCALE GENOMIC DNA]</scope>
    <source>
        <strain evidence="4">cv. DUN x IM62</strain>
    </source>
</reference>
<dbReference type="InterPro" id="IPR046349">
    <property type="entry name" value="C1-like_sf"/>
</dbReference>
<dbReference type="Pfam" id="PF03107">
    <property type="entry name" value="C1_2"/>
    <property type="match status" value="3"/>
</dbReference>
<evidence type="ECO:0000256" key="1">
    <source>
        <dbReference type="ARBA" id="ARBA00022737"/>
    </source>
</evidence>
<accession>A0A022QEP5</accession>
<keyword evidence="1" id="KW-0677">Repeat</keyword>
<sequence>MEREESNNNNKQHFSHKHILTRLQLDEVEEITCNACECDVEEEQFYGCTDCKYFLHEECAEAPRSIEHRSHPSHPLTLHAAATYSNQSFICDACGYVGYGFCYSCAHCSFDLHLFCSTLPHTIPKEEEHPHEIQLVCEQEKLLTSDMISICSFCDAMNTECWIYYCETCNFGFHLNCMISKVVEEEEEEEEE</sequence>
<dbReference type="PANTHER" id="PTHR46288">
    <property type="entry name" value="PHORBOL-ESTER/DAG-TYPE DOMAIN-CONTAINING PROTEIN"/>
    <property type="match status" value="1"/>
</dbReference>
<evidence type="ECO:0000313" key="4">
    <source>
        <dbReference type="Proteomes" id="UP000030748"/>
    </source>
</evidence>
<feature type="domain" description="DC1" evidence="2">
    <location>
        <begin position="129"/>
        <end position="178"/>
    </location>
</feature>
<evidence type="ECO:0000259" key="2">
    <source>
        <dbReference type="Pfam" id="PF03107"/>
    </source>
</evidence>
<proteinExistence type="predicted"/>
<feature type="non-terminal residue" evidence="3">
    <location>
        <position position="192"/>
    </location>
</feature>
<feature type="domain" description="DC1" evidence="2">
    <location>
        <begin position="70"/>
        <end position="116"/>
    </location>
</feature>
<dbReference type="InterPro" id="IPR004146">
    <property type="entry name" value="DC1"/>
</dbReference>
<organism evidence="3 4">
    <name type="scientific">Erythranthe guttata</name>
    <name type="common">Yellow monkey flower</name>
    <name type="synonym">Mimulus guttatus</name>
    <dbReference type="NCBI Taxonomy" id="4155"/>
    <lineage>
        <taxon>Eukaryota</taxon>
        <taxon>Viridiplantae</taxon>
        <taxon>Streptophyta</taxon>
        <taxon>Embryophyta</taxon>
        <taxon>Tracheophyta</taxon>
        <taxon>Spermatophyta</taxon>
        <taxon>Magnoliopsida</taxon>
        <taxon>eudicotyledons</taxon>
        <taxon>Gunneridae</taxon>
        <taxon>Pentapetalae</taxon>
        <taxon>asterids</taxon>
        <taxon>lamiids</taxon>
        <taxon>Lamiales</taxon>
        <taxon>Phrymaceae</taxon>
        <taxon>Erythranthe</taxon>
    </lineage>
</organism>
<gene>
    <name evidence="3" type="ORF">MIMGU_mgv1a023839mg</name>
</gene>
<name>A0A022QEP5_ERYGU</name>
<keyword evidence="4" id="KW-1185">Reference proteome</keyword>
<dbReference type="AlphaFoldDB" id="A0A022QEP5"/>
<dbReference type="PANTHER" id="PTHR46288:SF29">
    <property type="entry name" value="DC1 DOMAIN-CONTAINING PROTEIN"/>
    <property type="match status" value="1"/>
</dbReference>
<protein>
    <recommendedName>
        <fullName evidence="2">DC1 domain-containing protein</fullName>
    </recommendedName>
</protein>
<evidence type="ECO:0000313" key="3">
    <source>
        <dbReference type="EMBL" id="EYU27147.1"/>
    </source>
</evidence>
<dbReference type="eggNOG" id="ENOG502RZZE">
    <property type="taxonomic scope" value="Eukaryota"/>
</dbReference>
<dbReference type="EMBL" id="KI631506">
    <property type="protein sequence ID" value="EYU27147.1"/>
    <property type="molecule type" value="Genomic_DNA"/>
</dbReference>